<keyword evidence="3" id="KW-1185">Reference proteome</keyword>
<dbReference type="InterPro" id="IPR016040">
    <property type="entry name" value="NAD(P)-bd_dom"/>
</dbReference>
<dbReference type="RefSeq" id="WP_097206565.1">
    <property type="nucleotide sequence ID" value="NZ_JACHXB010000002.1"/>
</dbReference>
<evidence type="ECO:0000313" key="3">
    <source>
        <dbReference type="Proteomes" id="UP000219514"/>
    </source>
</evidence>
<reference evidence="2 3" key="1">
    <citation type="submission" date="2017-09" db="EMBL/GenBank/DDBJ databases">
        <authorList>
            <person name="Ehlers B."/>
            <person name="Leendertz F.H."/>
        </authorList>
    </citation>
    <scope>NUCLEOTIDE SEQUENCE [LARGE SCALE GENOMIC DNA]</scope>
    <source>
        <strain evidence="2 3">DSM 46844</strain>
    </source>
</reference>
<dbReference type="SUPFAM" id="SSF51735">
    <property type="entry name" value="NAD(P)-binding Rossmann-fold domains"/>
    <property type="match status" value="1"/>
</dbReference>
<dbReference type="AlphaFoldDB" id="A0A285EC50"/>
<dbReference type="OrthoDB" id="9774199at2"/>
<accession>A0A285EC50</accession>
<evidence type="ECO:0000259" key="1">
    <source>
        <dbReference type="Pfam" id="PF13460"/>
    </source>
</evidence>
<dbReference type="Pfam" id="PF13460">
    <property type="entry name" value="NAD_binding_10"/>
    <property type="match status" value="1"/>
</dbReference>
<dbReference type="EMBL" id="OBDO01000004">
    <property type="protein sequence ID" value="SNX96560.1"/>
    <property type="molecule type" value="Genomic_DNA"/>
</dbReference>
<evidence type="ECO:0000313" key="2">
    <source>
        <dbReference type="EMBL" id="SNX96560.1"/>
    </source>
</evidence>
<gene>
    <name evidence="2" type="ORF">SAMN06893097_104275</name>
</gene>
<organism evidence="2 3">
    <name type="scientific">Geodermatophilus sabuli</name>
    <dbReference type="NCBI Taxonomy" id="1564158"/>
    <lineage>
        <taxon>Bacteria</taxon>
        <taxon>Bacillati</taxon>
        <taxon>Actinomycetota</taxon>
        <taxon>Actinomycetes</taxon>
        <taxon>Geodermatophilales</taxon>
        <taxon>Geodermatophilaceae</taxon>
        <taxon>Geodermatophilus</taxon>
    </lineage>
</organism>
<protein>
    <submittedName>
        <fullName evidence="2">Uncharacterized conserved protein YbjT, contains NAD(P)-binding and DUF2867 domains</fullName>
    </submittedName>
</protein>
<feature type="domain" description="NAD(P)-binding" evidence="1">
    <location>
        <begin position="7"/>
        <end position="152"/>
    </location>
</feature>
<name>A0A285EC50_9ACTN</name>
<dbReference type="PANTHER" id="PTHR12126:SF11">
    <property type="entry name" value="NADH DEHYDROGENASE [UBIQUINONE] 1 ALPHA SUBCOMPLEX SUBUNIT 9, MITOCHONDRIAL"/>
    <property type="match status" value="1"/>
</dbReference>
<proteinExistence type="predicted"/>
<sequence>MRILVTGASGFVGSRLVAALDGEGHEVRAMTRRPERYEGAGHPVAGDVGEEGSLREALEGCEVAYYLVHSLDDPDFERKDAEAARTFARAAAAAGVDRIIYLGGLGQDSDQLSRHLRSRREVERLLGGTGVPVTVLRAGIVVGHGGVSWELTRQLVAHLPAMVTPRWVSTRTQPIAVADVVRYLVGVLDAPEAAGRVFEVGGPDVLTYLQMMIRVAEIQNRHLFVVPVPLLSPQLSSRWLALVTDVDVATGRSLIDSMTNEVVVTDDAIRSVVPFEPMDYDEMVMTALVERARERRRQAGERRSGWLSRGARR</sequence>
<dbReference type="InterPro" id="IPR051207">
    <property type="entry name" value="ComplexI_NDUFA9_subunit"/>
</dbReference>
<dbReference type="InterPro" id="IPR036291">
    <property type="entry name" value="NAD(P)-bd_dom_sf"/>
</dbReference>
<dbReference type="Gene3D" id="3.40.50.720">
    <property type="entry name" value="NAD(P)-binding Rossmann-like Domain"/>
    <property type="match status" value="1"/>
</dbReference>
<dbReference type="Proteomes" id="UP000219514">
    <property type="component" value="Unassembled WGS sequence"/>
</dbReference>
<dbReference type="PANTHER" id="PTHR12126">
    <property type="entry name" value="NADH-UBIQUINONE OXIDOREDUCTASE 39 KDA SUBUNIT-RELATED"/>
    <property type="match status" value="1"/>
</dbReference>
<dbReference type="GO" id="GO:0044877">
    <property type="term" value="F:protein-containing complex binding"/>
    <property type="evidence" value="ECO:0007669"/>
    <property type="project" value="TreeGrafter"/>
</dbReference>